<sequence>MHIKKSNKDETNKGKATVNYNVQIQSLVKFYRCGKPGHVKKYCRVKLPKVNVASEKDDDDQIKWEQCFTVEVNEVSTQMHALSNIAKYEEEWIVDSGCSHHVTGNDSLFLEMRQHKMDLVFPTTDDSAYPVAK</sequence>
<name>A0ABR2DIJ9_9ROSI</name>
<organism evidence="2 3">
    <name type="scientific">Hibiscus sabdariffa</name>
    <name type="common">roselle</name>
    <dbReference type="NCBI Taxonomy" id="183260"/>
    <lineage>
        <taxon>Eukaryota</taxon>
        <taxon>Viridiplantae</taxon>
        <taxon>Streptophyta</taxon>
        <taxon>Embryophyta</taxon>
        <taxon>Tracheophyta</taxon>
        <taxon>Spermatophyta</taxon>
        <taxon>Magnoliopsida</taxon>
        <taxon>eudicotyledons</taxon>
        <taxon>Gunneridae</taxon>
        <taxon>Pentapetalae</taxon>
        <taxon>rosids</taxon>
        <taxon>malvids</taxon>
        <taxon>Malvales</taxon>
        <taxon>Malvaceae</taxon>
        <taxon>Malvoideae</taxon>
        <taxon>Hibiscus</taxon>
    </lineage>
</organism>
<comment type="caution">
    <text evidence="2">The sequence shown here is derived from an EMBL/GenBank/DDBJ whole genome shotgun (WGS) entry which is preliminary data.</text>
</comment>
<gene>
    <name evidence="2" type="ORF">V6N12_046411</name>
</gene>
<evidence type="ECO:0000313" key="3">
    <source>
        <dbReference type="Proteomes" id="UP001472677"/>
    </source>
</evidence>
<dbReference type="Proteomes" id="UP001472677">
    <property type="component" value="Unassembled WGS sequence"/>
</dbReference>
<reference evidence="2 3" key="1">
    <citation type="journal article" date="2024" name="G3 (Bethesda)">
        <title>Genome assembly of Hibiscus sabdariffa L. provides insights into metabolisms of medicinal natural products.</title>
        <authorList>
            <person name="Kim T."/>
        </authorList>
    </citation>
    <scope>NUCLEOTIDE SEQUENCE [LARGE SCALE GENOMIC DNA]</scope>
    <source>
        <strain evidence="2">TK-2024</strain>
        <tissue evidence="2">Old leaves</tissue>
    </source>
</reference>
<protein>
    <recommendedName>
        <fullName evidence="1">Retrovirus-related Pol polyprotein from transposon TNT 1-94-like beta-barrel domain-containing protein</fullName>
    </recommendedName>
</protein>
<dbReference type="Pfam" id="PF22936">
    <property type="entry name" value="Pol_BBD"/>
    <property type="match status" value="1"/>
</dbReference>
<evidence type="ECO:0000259" key="1">
    <source>
        <dbReference type="Pfam" id="PF22936"/>
    </source>
</evidence>
<accession>A0ABR2DIJ9</accession>
<dbReference type="EMBL" id="JBBPBM010000025">
    <property type="protein sequence ID" value="KAK8540118.1"/>
    <property type="molecule type" value="Genomic_DNA"/>
</dbReference>
<keyword evidence="3" id="KW-1185">Reference proteome</keyword>
<proteinExistence type="predicted"/>
<dbReference type="InterPro" id="IPR054722">
    <property type="entry name" value="PolX-like_BBD"/>
</dbReference>
<feature type="domain" description="Retrovirus-related Pol polyprotein from transposon TNT 1-94-like beta-barrel" evidence="1">
    <location>
        <begin position="92"/>
        <end position="118"/>
    </location>
</feature>
<evidence type="ECO:0000313" key="2">
    <source>
        <dbReference type="EMBL" id="KAK8540118.1"/>
    </source>
</evidence>